<proteinExistence type="predicted"/>
<dbReference type="EMBL" id="JACHXK010000009">
    <property type="protein sequence ID" value="MBB3111957.1"/>
    <property type="molecule type" value="Genomic_DNA"/>
</dbReference>
<protein>
    <submittedName>
        <fullName evidence="2">Uncharacterized protein</fullName>
    </submittedName>
</protein>
<evidence type="ECO:0000256" key="1">
    <source>
        <dbReference type="SAM" id="Phobius"/>
    </source>
</evidence>
<keyword evidence="1" id="KW-1133">Transmembrane helix</keyword>
<name>A0A7W5FP84_9BACL</name>
<gene>
    <name evidence="2" type="ORF">FHS18_004025</name>
</gene>
<keyword evidence="1" id="KW-0812">Transmembrane</keyword>
<accession>A0A7W5FP84</accession>
<comment type="caution">
    <text evidence="2">The sequence shown here is derived from an EMBL/GenBank/DDBJ whole genome shotgun (WGS) entry which is preliminary data.</text>
</comment>
<feature type="transmembrane region" description="Helical" evidence="1">
    <location>
        <begin position="21"/>
        <end position="44"/>
    </location>
</feature>
<reference evidence="2 3" key="1">
    <citation type="submission" date="2020-08" db="EMBL/GenBank/DDBJ databases">
        <title>Genomic Encyclopedia of Type Strains, Phase III (KMG-III): the genomes of soil and plant-associated and newly described type strains.</title>
        <authorList>
            <person name="Whitman W."/>
        </authorList>
    </citation>
    <scope>NUCLEOTIDE SEQUENCE [LARGE SCALE GENOMIC DNA]</scope>
    <source>
        <strain evidence="2 3">CECT 5862</strain>
    </source>
</reference>
<feature type="transmembrane region" description="Helical" evidence="1">
    <location>
        <begin position="146"/>
        <end position="165"/>
    </location>
</feature>
<evidence type="ECO:0000313" key="2">
    <source>
        <dbReference type="EMBL" id="MBB3111957.1"/>
    </source>
</evidence>
<dbReference type="RefSeq" id="WP_183601801.1">
    <property type="nucleotide sequence ID" value="NZ_JACHXK010000009.1"/>
</dbReference>
<evidence type="ECO:0000313" key="3">
    <source>
        <dbReference type="Proteomes" id="UP000570361"/>
    </source>
</evidence>
<sequence length="251" mass="28886">MPFKLYTPKELYKQSFSKNPLFDFVKFEGYMSLIFTVIITIIIYTLVDSNSDNVGFIVSDTKNIILYASFGLLGMLGFIISGLAIISGTMSNKVTKNIIKENKFKSVLAILYSFNYLGYLIGFFFVFYIFGYFILSINGIFKPYVFIVYCSIAAYGLFFIVFYAVSLLKTCLDIFVINYMYSGEEKETNISKEMSLTDIRIDALTKVLLDNKMLNRETFISQLNVIIDMNVADELQKKRLLKEIAEYYSTE</sequence>
<feature type="transmembrane region" description="Helical" evidence="1">
    <location>
        <begin position="64"/>
        <end position="86"/>
    </location>
</feature>
<dbReference type="Proteomes" id="UP000570361">
    <property type="component" value="Unassembled WGS sequence"/>
</dbReference>
<dbReference type="AlphaFoldDB" id="A0A7W5FP84"/>
<organism evidence="2 3">
    <name type="scientific">Paenibacillus phyllosphaerae</name>
    <dbReference type="NCBI Taxonomy" id="274593"/>
    <lineage>
        <taxon>Bacteria</taxon>
        <taxon>Bacillati</taxon>
        <taxon>Bacillota</taxon>
        <taxon>Bacilli</taxon>
        <taxon>Bacillales</taxon>
        <taxon>Paenibacillaceae</taxon>
        <taxon>Paenibacillus</taxon>
    </lineage>
</organism>
<keyword evidence="1" id="KW-0472">Membrane</keyword>
<feature type="transmembrane region" description="Helical" evidence="1">
    <location>
        <begin position="107"/>
        <end position="134"/>
    </location>
</feature>
<keyword evidence="3" id="KW-1185">Reference proteome</keyword>